<accession>A0A2I0VFA3</accession>
<reference evidence="2 3" key="1">
    <citation type="journal article" date="2016" name="Sci. Rep.">
        <title>The Dendrobium catenatum Lindl. genome sequence provides insights into polysaccharide synthase, floral development and adaptive evolution.</title>
        <authorList>
            <person name="Zhang G.Q."/>
            <person name="Xu Q."/>
            <person name="Bian C."/>
            <person name="Tsai W.C."/>
            <person name="Yeh C.M."/>
            <person name="Liu K.W."/>
            <person name="Yoshida K."/>
            <person name="Zhang L.S."/>
            <person name="Chang S.B."/>
            <person name="Chen F."/>
            <person name="Shi Y."/>
            <person name="Su Y.Y."/>
            <person name="Zhang Y.Q."/>
            <person name="Chen L.J."/>
            <person name="Yin Y."/>
            <person name="Lin M."/>
            <person name="Huang H."/>
            <person name="Deng H."/>
            <person name="Wang Z.W."/>
            <person name="Zhu S.L."/>
            <person name="Zhao X."/>
            <person name="Deng C."/>
            <person name="Niu S.C."/>
            <person name="Huang J."/>
            <person name="Wang M."/>
            <person name="Liu G.H."/>
            <person name="Yang H.J."/>
            <person name="Xiao X.J."/>
            <person name="Hsiao Y.Y."/>
            <person name="Wu W.L."/>
            <person name="Chen Y.Y."/>
            <person name="Mitsuda N."/>
            <person name="Ohme-Takagi M."/>
            <person name="Luo Y.B."/>
            <person name="Van de Peer Y."/>
            <person name="Liu Z.J."/>
        </authorList>
    </citation>
    <scope>NUCLEOTIDE SEQUENCE [LARGE SCALE GENOMIC DNA]</scope>
    <source>
        <tissue evidence="2">The whole plant</tissue>
    </source>
</reference>
<name>A0A2I0VFA3_9ASPA</name>
<feature type="region of interest" description="Disordered" evidence="1">
    <location>
        <begin position="1"/>
        <end position="22"/>
    </location>
</feature>
<sequence length="131" mass="14457">MVKVTEQEVIVEDQPRHDSESEINIPSGVSILKESSNNRFSLLSSQVEEGEIVPEFTIEDQVTEGPPDKTITGSSSIITPLIHCSEDESITVKKKKSKQLKNLGPISSNLRSRRMEMEAKGTLGIQSPITH</sequence>
<evidence type="ECO:0000256" key="1">
    <source>
        <dbReference type="SAM" id="MobiDB-lite"/>
    </source>
</evidence>
<dbReference type="AlphaFoldDB" id="A0A2I0VFA3"/>
<reference evidence="2 3" key="2">
    <citation type="journal article" date="2017" name="Nature">
        <title>The Apostasia genome and the evolution of orchids.</title>
        <authorList>
            <person name="Zhang G.Q."/>
            <person name="Liu K.W."/>
            <person name="Li Z."/>
            <person name="Lohaus R."/>
            <person name="Hsiao Y.Y."/>
            <person name="Niu S.C."/>
            <person name="Wang J.Y."/>
            <person name="Lin Y.C."/>
            <person name="Xu Q."/>
            <person name="Chen L.J."/>
            <person name="Yoshida K."/>
            <person name="Fujiwara S."/>
            <person name="Wang Z.W."/>
            <person name="Zhang Y.Q."/>
            <person name="Mitsuda N."/>
            <person name="Wang M."/>
            <person name="Liu G.H."/>
            <person name="Pecoraro L."/>
            <person name="Huang H.X."/>
            <person name="Xiao X.J."/>
            <person name="Lin M."/>
            <person name="Wu X.Y."/>
            <person name="Wu W.L."/>
            <person name="Chen Y.Y."/>
            <person name="Chang S.B."/>
            <person name="Sakamoto S."/>
            <person name="Ohme-Takagi M."/>
            <person name="Yagi M."/>
            <person name="Zeng S.J."/>
            <person name="Shen C.Y."/>
            <person name="Yeh C.M."/>
            <person name="Luo Y.B."/>
            <person name="Tsai W.C."/>
            <person name="Van de Peer Y."/>
            <person name="Liu Z.J."/>
        </authorList>
    </citation>
    <scope>NUCLEOTIDE SEQUENCE [LARGE SCALE GENOMIC DNA]</scope>
    <source>
        <tissue evidence="2">The whole plant</tissue>
    </source>
</reference>
<gene>
    <name evidence="2" type="ORF">MA16_Dca017813</name>
</gene>
<proteinExistence type="predicted"/>
<protein>
    <submittedName>
        <fullName evidence="2">Uncharacterized protein</fullName>
    </submittedName>
</protein>
<evidence type="ECO:0000313" key="3">
    <source>
        <dbReference type="Proteomes" id="UP000233837"/>
    </source>
</evidence>
<dbReference type="Proteomes" id="UP000233837">
    <property type="component" value="Unassembled WGS sequence"/>
</dbReference>
<organism evidence="2 3">
    <name type="scientific">Dendrobium catenatum</name>
    <dbReference type="NCBI Taxonomy" id="906689"/>
    <lineage>
        <taxon>Eukaryota</taxon>
        <taxon>Viridiplantae</taxon>
        <taxon>Streptophyta</taxon>
        <taxon>Embryophyta</taxon>
        <taxon>Tracheophyta</taxon>
        <taxon>Spermatophyta</taxon>
        <taxon>Magnoliopsida</taxon>
        <taxon>Liliopsida</taxon>
        <taxon>Asparagales</taxon>
        <taxon>Orchidaceae</taxon>
        <taxon>Epidendroideae</taxon>
        <taxon>Malaxideae</taxon>
        <taxon>Dendrobiinae</taxon>
        <taxon>Dendrobium</taxon>
    </lineage>
</organism>
<keyword evidence="3" id="KW-1185">Reference proteome</keyword>
<evidence type="ECO:0000313" key="2">
    <source>
        <dbReference type="EMBL" id="PKU62106.1"/>
    </source>
</evidence>
<dbReference type="EMBL" id="KZ503700">
    <property type="protein sequence ID" value="PKU62106.1"/>
    <property type="molecule type" value="Genomic_DNA"/>
</dbReference>